<accession>A0A8A7KE44</accession>
<dbReference type="SUPFAM" id="SSF56059">
    <property type="entry name" value="Glutathione synthetase ATP-binding domain-like"/>
    <property type="match status" value="1"/>
</dbReference>
<reference evidence="1" key="1">
    <citation type="submission" date="2019-12" db="EMBL/GenBank/DDBJ databases">
        <authorList>
            <person name="zhang j."/>
            <person name="sun C.M."/>
        </authorList>
    </citation>
    <scope>NUCLEOTIDE SEQUENCE</scope>
    <source>
        <strain evidence="1">NS-1</strain>
    </source>
</reference>
<dbReference type="KEGG" id="ifn:GM661_17840"/>
<evidence type="ECO:0000313" key="2">
    <source>
        <dbReference type="Proteomes" id="UP000665020"/>
    </source>
</evidence>
<keyword evidence="2" id="KW-1185">Reference proteome</keyword>
<dbReference type="AlphaFoldDB" id="A0A8A7KE44"/>
<sequence length="480" mass="54861">MQIKYSEPAEIILPDSFVMDKHYYHKVMNAQPHILISYFMNMSKERIVERYCHLNPLIDADYLMSLIEYKPKYIYWTGTDLFHVTTAEGNKKMIVIETNSSPSGQKSMPILNDNQEMGGYKRLLEESFLPLIKSRRLPAGNLAVIYDKNYIEASGYAAVLAELTGEKVYLVSYFTGDEKPGIRFIKGVMEARDCQGCWKPIRAVFRYVTQKPWNRIPVYTKTFIYNPIIACLAGGRNKLIAAKAYDLFNSKLENHGLKIFTPETIMNVNLREIPLWLSRFGGHAVIKNPYSNAGQGVYTITNKEELAEFMSLEHHYKNFIVQSLVGNYQWSTISSEGKFYHVGTIPNKRKEIYVSDLRFMIAATPAGFKPIAMYARKAKSPLTSSLDDSHKSWDMLGTNLSIKLSDGWGSDVSRLKLMDRRDFNTLGLSLDNLIEGYIQSVISTIALDHMAINLINTKKKLRKKLFSSLNPDPILMQELM</sequence>
<organism evidence="1 2">
    <name type="scientific">Iocasia fonsfrigidae</name>
    <dbReference type="NCBI Taxonomy" id="2682810"/>
    <lineage>
        <taxon>Bacteria</taxon>
        <taxon>Bacillati</taxon>
        <taxon>Bacillota</taxon>
        <taxon>Clostridia</taxon>
        <taxon>Halanaerobiales</taxon>
        <taxon>Halanaerobiaceae</taxon>
        <taxon>Iocasia</taxon>
    </lineage>
</organism>
<proteinExistence type="predicted"/>
<name>A0A8A7KE44_9FIRM</name>
<dbReference type="Proteomes" id="UP000665020">
    <property type="component" value="Chromosome"/>
</dbReference>
<protein>
    <submittedName>
        <fullName evidence="1">Uncharacterized protein</fullName>
    </submittedName>
</protein>
<evidence type="ECO:0000313" key="1">
    <source>
        <dbReference type="EMBL" id="QTL99681.1"/>
    </source>
</evidence>
<dbReference type="RefSeq" id="WP_230868008.1">
    <property type="nucleotide sequence ID" value="NZ_CP046640.1"/>
</dbReference>
<dbReference type="EMBL" id="CP046640">
    <property type="protein sequence ID" value="QTL99681.1"/>
    <property type="molecule type" value="Genomic_DNA"/>
</dbReference>
<gene>
    <name evidence="1" type="ORF">GM661_17840</name>
</gene>